<evidence type="ECO:0000256" key="1">
    <source>
        <dbReference type="ARBA" id="ARBA00007447"/>
    </source>
</evidence>
<evidence type="ECO:0000256" key="3">
    <source>
        <dbReference type="ARBA" id="ARBA00022729"/>
    </source>
</evidence>
<reference evidence="11 12" key="1">
    <citation type="journal article" date="2018" name="PLoS Pathog.">
        <title>Evolution of structural diversity of trichothecenes, a family of toxins produced by plant pathogenic and entomopathogenic fungi.</title>
        <authorList>
            <person name="Proctor R.H."/>
            <person name="McCormick S.P."/>
            <person name="Kim H.S."/>
            <person name="Cardoza R.E."/>
            <person name="Stanley A.M."/>
            <person name="Lindo L."/>
            <person name="Kelly A."/>
            <person name="Brown D.W."/>
            <person name="Lee T."/>
            <person name="Vaughan M.M."/>
            <person name="Alexander N.J."/>
            <person name="Busman M."/>
            <person name="Gutierrez S."/>
        </authorList>
    </citation>
    <scope>NUCLEOTIDE SEQUENCE [LARGE SCALE GENOMIC DNA]</scope>
    <source>
        <strain evidence="11 12">NRRL 13405</strain>
    </source>
</reference>
<dbReference type="GO" id="GO:0006508">
    <property type="term" value="P:proteolysis"/>
    <property type="evidence" value="ECO:0007669"/>
    <property type="project" value="UniProtKB-KW"/>
</dbReference>
<gene>
    <name evidence="11" type="ORF">FIE12Z_8905</name>
</gene>
<dbReference type="InterPro" id="IPR021109">
    <property type="entry name" value="Peptidase_aspartic_dom_sf"/>
</dbReference>
<evidence type="ECO:0000313" key="12">
    <source>
        <dbReference type="Proteomes" id="UP000265631"/>
    </source>
</evidence>
<feature type="signal peptide" evidence="9">
    <location>
        <begin position="1"/>
        <end position="16"/>
    </location>
</feature>
<dbReference type="PROSITE" id="PS00141">
    <property type="entry name" value="ASP_PROTEASE"/>
    <property type="match status" value="2"/>
</dbReference>
<dbReference type="Gene3D" id="2.40.70.10">
    <property type="entry name" value="Acid Proteases"/>
    <property type="match status" value="2"/>
</dbReference>
<dbReference type="STRING" id="2594813.A0A395MG85"/>
<evidence type="ECO:0000256" key="6">
    <source>
        <dbReference type="PIRSR" id="PIRSR601461-1"/>
    </source>
</evidence>
<dbReference type="InterPro" id="IPR033876">
    <property type="entry name" value="SAP-like"/>
</dbReference>
<accession>A0A395MG85</accession>
<keyword evidence="12" id="KW-1185">Reference proteome</keyword>
<dbReference type="PRINTS" id="PR00792">
    <property type="entry name" value="PEPSIN"/>
</dbReference>
<dbReference type="Proteomes" id="UP000265631">
    <property type="component" value="Unassembled WGS sequence"/>
</dbReference>
<evidence type="ECO:0000256" key="9">
    <source>
        <dbReference type="SAM" id="SignalP"/>
    </source>
</evidence>
<dbReference type="InterPro" id="IPR001969">
    <property type="entry name" value="Aspartic_peptidase_AS"/>
</dbReference>
<keyword evidence="7" id="KW-1015">Disulfide bond</keyword>
<dbReference type="InterPro" id="IPR033121">
    <property type="entry name" value="PEPTIDASE_A1"/>
</dbReference>
<evidence type="ECO:0000256" key="4">
    <source>
        <dbReference type="ARBA" id="ARBA00022750"/>
    </source>
</evidence>
<evidence type="ECO:0000256" key="5">
    <source>
        <dbReference type="ARBA" id="ARBA00022801"/>
    </source>
</evidence>
<dbReference type="AlphaFoldDB" id="A0A395MG85"/>
<comment type="similarity">
    <text evidence="1 8">Belongs to the peptidase A1 family.</text>
</comment>
<dbReference type="GO" id="GO:0004190">
    <property type="term" value="F:aspartic-type endopeptidase activity"/>
    <property type="evidence" value="ECO:0007669"/>
    <property type="project" value="UniProtKB-KW"/>
</dbReference>
<keyword evidence="5 8" id="KW-0378">Hydrolase</keyword>
<sequence>MRTSTILASLAVGASAGTVSVPFVKNGFHHGASIEKRDTLDLEALNNITGGGYYAEFSIGTPPQNISFLLDTGSSDTWVNSKDTDLCHSKKAQQTNGYCMATFNPDKSRTFKVVDRDGFDIRYLDTRRIEGDYFNDTVTIDGKAVKQQQLGLAVKSVRPTGIMGLGFSANVAANKSYPAIVDNMVSQGLIDTAAYSLWLNDLSSDQGTVLFGGIDTQRFYGELATLPLLPESTKSLNITSFSVALKGLEVKTPKKPDGIKMDSLKKNTVAILDSGSTVCLMPDAQVKEIYKAFDVLSVQDVNIPFVDCGYAKDKGKGINFDFEFDNKTISVPMSEMIVNAFPDNQDIFKDPRLDYYFKGWDGVCMFGISPSSTYGVQTSTFTILGDTFLRSAYVVYDLANKQVGIAEAAHGGKESKIVDLKANSKLPAVSGLPEPENDAGHISPVSLVSLIVAAGIALAAL</sequence>
<dbReference type="CDD" id="cd05474">
    <property type="entry name" value="SAP_like"/>
    <property type="match status" value="1"/>
</dbReference>
<comment type="caution">
    <text evidence="11">The sequence shown here is derived from an EMBL/GenBank/DDBJ whole genome shotgun (WGS) entry which is preliminary data.</text>
</comment>
<keyword evidence="3 9" id="KW-0732">Signal</keyword>
<evidence type="ECO:0000256" key="8">
    <source>
        <dbReference type="RuleBase" id="RU000454"/>
    </source>
</evidence>
<feature type="chain" id="PRO_5017291329" description="Peptidase A1 domain-containing protein" evidence="9">
    <location>
        <begin position="17"/>
        <end position="461"/>
    </location>
</feature>
<organism evidence="11 12">
    <name type="scientific">Fusarium flagelliforme</name>
    <dbReference type="NCBI Taxonomy" id="2675880"/>
    <lineage>
        <taxon>Eukaryota</taxon>
        <taxon>Fungi</taxon>
        <taxon>Dikarya</taxon>
        <taxon>Ascomycota</taxon>
        <taxon>Pezizomycotina</taxon>
        <taxon>Sordariomycetes</taxon>
        <taxon>Hypocreomycetidae</taxon>
        <taxon>Hypocreales</taxon>
        <taxon>Nectriaceae</taxon>
        <taxon>Fusarium</taxon>
        <taxon>Fusarium incarnatum-equiseti species complex</taxon>
    </lineage>
</organism>
<dbReference type="EMBL" id="PXXK01000281">
    <property type="protein sequence ID" value="RFN46876.1"/>
    <property type="molecule type" value="Genomic_DNA"/>
</dbReference>
<name>A0A395MG85_9HYPO</name>
<keyword evidence="4 8" id="KW-0064">Aspartyl protease</keyword>
<dbReference type="PANTHER" id="PTHR47966:SF65">
    <property type="entry name" value="ASPARTIC-TYPE ENDOPEPTIDASE"/>
    <property type="match status" value="1"/>
</dbReference>
<protein>
    <recommendedName>
        <fullName evidence="10">Peptidase A1 domain-containing protein</fullName>
    </recommendedName>
</protein>
<evidence type="ECO:0000256" key="2">
    <source>
        <dbReference type="ARBA" id="ARBA00022670"/>
    </source>
</evidence>
<dbReference type="PROSITE" id="PS51767">
    <property type="entry name" value="PEPTIDASE_A1"/>
    <property type="match status" value="1"/>
</dbReference>
<keyword evidence="2 8" id="KW-0645">Protease</keyword>
<proteinExistence type="inferred from homology"/>
<dbReference type="SUPFAM" id="SSF50630">
    <property type="entry name" value="Acid proteases"/>
    <property type="match status" value="1"/>
</dbReference>
<feature type="active site" evidence="6">
    <location>
        <position position="71"/>
    </location>
</feature>
<dbReference type="OrthoDB" id="771136at2759"/>
<dbReference type="Pfam" id="PF00026">
    <property type="entry name" value="Asp"/>
    <property type="match status" value="1"/>
</dbReference>
<dbReference type="PANTHER" id="PTHR47966">
    <property type="entry name" value="BETA-SITE APP-CLEAVING ENZYME, ISOFORM A-RELATED"/>
    <property type="match status" value="1"/>
</dbReference>
<dbReference type="InterPro" id="IPR001461">
    <property type="entry name" value="Aspartic_peptidase_A1"/>
</dbReference>
<evidence type="ECO:0000313" key="11">
    <source>
        <dbReference type="EMBL" id="RFN46876.1"/>
    </source>
</evidence>
<evidence type="ECO:0000259" key="10">
    <source>
        <dbReference type="PROSITE" id="PS51767"/>
    </source>
</evidence>
<evidence type="ECO:0000256" key="7">
    <source>
        <dbReference type="PIRSR" id="PIRSR601461-2"/>
    </source>
</evidence>
<feature type="domain" description="Peptidase A1" evidence="10">
    <location>
        <begin position="53"/>
        <end position="406"/>
    </location>
</feature>
<feature type="active site" evidence="6">
    <location>
        <position position="273"/>
    </location>
</feature>
<feature type="disulfide bond" evidence="7">
    <location>
        <begin position="308"/>
        <end position="364"/>
    </location>
</feature>